<sequence>MLSFLSSDSLRLRRIEVVEIKNPLYVPLSALRKIRLSRVALRFSFGLFFFSHPLNQNFPMIYK</sequence>
<accession>A0ABX4NCW1</accession>
<evidence type="ECO:0000313" key="1">
    <source>
        <dbReference type="EMBL" id="PJZ31213.1"/>
    </source>
</evidence>
<comment type="caution">
    <text evidence="1">The sequence shown here is derived from an EMBL/GenBank/DDBJ whole genome shotgun (WGS) entry which is preliminary data.</text>
</comment>
<name>A0ABX4NCW1_9LEPT</name>
<dbReference type="Proteomes" id="UP000231919">
    <property type="component" value="Unassembled WGS sequence"/>
</dbReference>
<proteinExistence type="predicted"/>
<dbReference type="EMBL" id="NPDP01000004">
    <property type="protein sequence ID" value="PJZ31213.1"/>
    <property type="molecule type" value="Genomic_DNA"/>
</dbReference>
<organism evidence="1 2">
    <name type="scientific">Leptospira kmetyi</name>
    <dbReference type="NCBI Taxonomy" id="408139"/>
    <lineage>
        <taxon>Bacteria</taxon>
        <taxon>Pseudomonadati</taxon>
        <taxon>Spirochaetota</taxon>
        <taxon>Spirochaetia</taxon>
        <taxon>Leptospirales</taxon>
        <taxon>Leptospiraceae</taxon>
        <taxon>Leptospira</taxon>
    </lineage>
</organism>
<keyword evidence="2" id="KW-1185">Reference proteome</keyword>
<protein>
    <submittedName>
        <fullName evidence="1">Uncharacterized protein</fullName>
    </submittedName>
</protein>
<gene>
    <name evidence="1" type="ORF">CH378_03165</name>
</gene>
<reference evidence="1 2" key="1">
    <citation type="submission" date="2017-07" db="EMBL/GenBank/DDBJ databases">
        <title>Leptospira spp. isolated from tropical soils.</title>
        <authorList>
            <person name="Thibeaux R."/>
            <person name="Iraola G."/>
            <person name="Ferres I."/>
            <person name="Bierque E."/>
            <person name="Girault D."/>
            <person name="Soupe-Gilbert M.-E."/>
            <person name="Picardeau M."/>
            <person name="Goarant C."/>
        </authorList>
    </citation>
    <scope>NUCLEOTIDE SEQUENCE [LARGE SCALE GENOMIC DNA]</scope>
    <source>
        <strain evidence="1 2">JW2-C-B1</strain>
    </source>
</reference>
<evidence type="ECO:0000313" key="2">
    <source>
        <dbReference type="Proteomes" id="UP000231919"/>
    </source>
</evidence>